<name>A0A219YC98_9CAUD</name>
<evidence type="ECO:0000313" key="1">
    <source>
        <dbReference type="EMBL" id="APU01570.1"/>
    </source>
</evidence>
<proteinExistence type="predicted"/>
<protein>
    <submittedName>
        <fullName evidence="1">Uncharacterized protein</fullName>
    </submittedName>
</protein>
<accession>A0A219YC98</accession>
<dbReference type="EMBL" id="KY290955">
    <property type="protein sequence ID" value="APU01570.1"/>
    <property type="molecule type" value="Genomic_DNA"/>
</dbReference>
<dbReference type="Proteomes" id="UP000225215">
    <property type="component" value="Segment"/>
</dbReference>
<sequence>MKIKFKSECSMKNFMTHGMDSGDYNHNKAMVETYQSLPFHVDVKGHGWENEEFYISPDEYDFFEIISES</sequence>
<evidence type="ECO:0000313" key="2">
    <source>
        <dbReference type="Proteomes" id="UP000225215"/>
    </source>
</evidence>
<reference evidence="1 2" key="1">
    <citation type="journal article" date="2017" name="Sci. Rep.">
        <title>Characterization and diversity of phages infecting Aeromonas salmonicida subsp. salmonicida.</title>
        <authorList>
            <person name="Vincent A.T."/>
            <person name="Paquet V.E."/>
            <person name="Bernatchez A."/>
            <person name="Tremblay D.M."/>
            <person name="Moineau S."/>
            <person name="Charette S.J."/>
        </authorList>
    </citation>
    <scope>NUCLEOTIDE SEQUENCE [LARGE SCALE GENOMIC DNA]</scope>
</reference>
<organism evidence="1 2">
    <name type="scientific">Aeromonas phage 65.2</name>
    <dbReference type="NCBI Taxonomy" id="1932896"/>
    <lineage>
        <taxon>Viruses</taxon>
        <taxon>Duplodnaviria</taxon>
        <taxon>Heunggongvirae</taxon>
        <taxon>Uroviricota</taxon>
        <taxon>Caudoviricetes</taxon>
        <taxon>Pantevenvirales</taxon>
        <taxon>Straboviridae</taxon>
        <taxon>Emmerichvirinae</taxon>
        <taxon>Ishigurovirus</taxon>
        <taxon>Ishigurovirus osborne</taxon>
    </lineage>
</organism>